<accession>A0A251TSQ6</accession>
<sequence>MDALQSSTNHSLLAELRERTEQYNQLWIGCQRQDNAMLRCSLSADSQDISSREDSTDDENMNIKNNV</sequence>
<evidence type="ECO:0000256" key="1">
    <source>
        <dbReference type="SAM" id="MobiDB-lite"/>
    </source>
</evidence>
<dbReference type="EMBL" id="MNCJ02000324">
    <property type="protein sequence ID" value="KAF5790240.1"/>
    <property type="molecule type" value="Genomic_DNA"/>
</dbReference>
<name>A0A251TSQ6_HELAN</name>
<proteinExistence type="predicted"/>
<protein>
    <submittedName>
        <fullName evidence="3">Uncharacterized protein</fullName>
    </submittedName>
</protein>
<organism evidence="3 4">
    <name type="scientific">Helianthus annuus</name>
    <name type="common">Common sunflower</name>
    <dbReference type="NCBI Taxonomy" id="4232"/>
    <lineage>
        <taxon>Eukaryota</taxon>
        <taxon>Viridiplantae</taxon>
        <taxon>Streptophyta</taxon>
        <taxon>Embryophyta</taxon>
        <taxon>Tracheophyta</taxon>
        <taxon>Spermatophyta</taxon>
        <taxon>Magnoliopsida</taxon>
        <taxon>eudicotyledons</taxon>
        <taxon>Gunneridae</taxon>
        <taxon>Pentapetalae</taxon>
        <taxon>asterids</taxon>
        <taxon>campanulids</taxon>
        <taxon>Asterales</taxon>
        <taxon>Asteraceae</taxon>
        <taxon>Asteroideae</taxon>
        <taxon>Heliantheae alliance</taxon>
        <taxon>Heliantheae</taxon>
        <taxon>Helianthus</taxon>
    </lineage>
</organism>
<keyword evidence="4" id="KW-1185">Reference proteome</keyword>
<dbReference type="InParanoid" id="A0A251TSQ6"/>
<dbReference type="PANTHER" id="PTHR35766">
    <property type="entry name" value="OS08G0543600 PROTEIN"/>
    <property type="match status" value="1"/>
</dbReference>
<gene>
    <name evidence="3" type="ORF">HannXRQ_Chr09g0246151</name>
    <name evidence="2" type="ORF">HanXRQr2_Chr09g0380821</name>
</gene>
<dbReference type="PANTHER" id="PTHR35766:SF1">
    <property type="entry name" value="OS08G0543600 PROTEIN"/>
    <property type="match status" value="1"/>
</dbReference>
<dbReference type="AlphaFoldDB" id="A0A251TSQ6"/>
<reference evidence="2 4" key="1">
    <citation type="journal article" date="2017" name="Nature">
        <title>The sunflower genome provides insights into oil metabolism, flowering and Asterid evolution.</title>
        <authorList>
            <person name="Badouin H."/>
            <person name="Gouzy J."/>
            <person name="Grassa C.J."/>
            <person name="Murat F."/>
            <person name="Staton S.E."/>
            <person name="Cottret L."/>
            <person name="Lelandais-Briere C."/>
            <person name="Owens G.L."/>
            <person name="Carrere S."/>
            <person name="Mayjonade B."/>
            <person name="Legrand L."/>
            <person name="Gill N."/>
            <person name="Kane N.C."/>
            <person name="Bowers J.E."/>
            <person name="Hubner S."/>
            <person name="Bellec A."/>
            <person name="Berard A."/>
            <person name="Berges H."/>
            <person name="Blanchet N."/>
            <person name="Boniface M.C."/>
            <person name="Brunel D."/>
            <person name="Catrice O."/>
            <person name="Chaidir N."/>
            <person name="Claudel C."/>
            <person name="Donnadieu C."/>
            <person name="Faraut T."/>
            <person name="Fievet G."/>
            <person name="Helmstetter N."/>
            <person name="King M."/>
            <person name="Knapp S.J."/>
            <person name="Lai Z."/>
            <person name="Le Paslier M.C."/>
            <person name="Lippi Y."/>
            <person name="Lorenzon L."/>
            <person name="Mandel J.R."/>
            <person name="Marage G."/>
            <person name="Marchand G."/>
            <person name="Marquand E."/>
            <person name="Bret-Mestries E."/>
            <person name="Morien E."/>
            <person name="Nambeesan S."/>
            <person name="Nguyen T."/>
            <person name="Pegot-Espagnet P."/>
            <person name="Pouilly N."/>
            <person name="Raftis F."/>
            <person name="Sallet E."/>
            <person name="Schiex T."/>
            <person name="Thomas J."/>
            <person name="Vandecasteele C."/>
            <person name="Vares D."/>
            <person name="Vear F."/>
            <person name="Vautrin S."/>
            <person name="Crespi M."/>
            <person name="Mangin B."/>
            <person name="Burke J.M."/>
            <person name="Salse J."/>
            <person name="Munos S."/>
            <person name="Vincourt P."/>
            <person name="Rieseberg L.H."/>
            <person name="Langlade N.B."/>
        </authorList>
    </citation>
    <scope>NUCLEOTIDE SEQUENCE [LARGE SCALE GENOMIC DNA]</scope>
    <source>
        <strain evidence="4">cv. SF193</strain>
        <tissue evidence="2">Leaves</tissue>
    </source>
</reference>
<evidence type="ECO:0000313" key="4">
    <source>
        <dbReference type="Proteomes" id="UP000215914"/>
    </source>
</evidence>
<reference evidence="2" key="3">
    <citation type="submission" date="2020-06" db="EMBL/GenBank/DDBJ databases">
        <title>Helianthus annuus Genome sequencing and assembly Release 2.</title>
        <authorList>
            <person name="Gouzy J."/>
            <person name="Langlade N."/>
            <person name="Munos S."/>
        </authorList>
    </citation>
    <scope>NUCLEOTIDE SEQUENCE</scope>
    <source>
        <tissue evidence="2">Leaves</tissue>
    </source>
</reference>
<dbReference type="Gramene" id="mRNA:HanXRQr2_Chr09g0380821">
    <property type="protein sequence ID" value="mRNA:HanXRQr2_Chr09g0380821"/>
    <property type="gene ID" value="HanXRQr2_Chr09g0380821"/>
</dbReference>
<dbReference type="Proteomes" id="UP000215914">
    <property type="component" value="Chromosome 9"/>
</dbReference>
<evidence type="ECO:0000313" key="3">
    <source>
        <dbReference type="EMBL" id="OTG14148.1"/>
    </source>
</evidence>
<feature type="region of interest" description="Disordered" evidence="1">
    <location>
        <begin position="44"/>
        <end position="67"/>
    </location>
</feature>
<reference evidence="3" key="2">
    <citation type="submission" date="2017-02" db="EMBL/GenBank/DDBJ databases">
        <title>Sunflower complete genome.</title>
        <authorList>
            <person name="Langlade N."/>
            <person name="Munos S."/>
        </authorList>
    </citation>
    <scope>NUCLEOTIDE SEQUENCE [LARGE SCALE GENOMIC DNA]</scope>
    <source>
        <tissue evidence="3">Leaves</tissue>
    </source>
</reference>
<dbReference type="EMBL" id="CM007898">
    <property type="protein sequence ID" value="OTG14148.1"/>
    <property type="molecule type" value="Genomic_DNA"/>
</dbReference>
<evidence type="ECO:0000313" key="2">
    <source>
        <dbReference type="EMBL" id="KAF5790240.1"/>
    </source>
</evidence>